<evidence type="ECO:0000256" key="8">
    <source>
        <dbReference type="ARBA" id="ARBA00022723"/>
    </source>
</evidence>
<dbReference type="NCBIfam" id="TIGR01496">
    <property type="entry name" value="DHPS"/>
    <property type="match status" value="1"/>
</dbReference>
<accession>A0A7X3FM09</accession>
<comment type="catalytic activity">
    <reaction evidence="1">
        <text>(7,8-dihydropterin-6-yl)methyl diphosphate + 4-aminobenzoate = 7,8-dihydropteroate + diphosphate</text>
        <dbReference type="Rhea" id="RHEA:19949"/>
        <dbReference type="ChEBI" id="CHEBI:17836"/>
        <dbReference type="ChEBI" id="CHEBI:17839"/>
        <dbReference type="ChEBI" id="CHEBI:33019"/>
        <dbReference type="ChEBI" id="CHEBI:72950"/>
        <dbReference type="EC" id="2.5.1.15"/>
    </reaction>
</comment>
<keyword evidence="9 13" id="KW-0460">Magnesium</keyword>
<dbReference type="Gene3D" id="3.20.20.20">
    <property type="entry name" value="Dihydropteroate synthase-like"/>
    <property type="match status" value="1"/>
</dbReference>
<feature type="domain" description="Pterin-binding" evidence="14">
    <location>
        <begin position="12"/>
        <end position="259"/>
    </location>
</feature>
<dbReference type="InterPro" id="IPR006390">
    <property type="entry name" value="DHP_synth_dom"/>
</dbReference>
<comment type="caution">
    <text evidence="15">The sequence shown here is derived from an EMBL/GenBank/DDBJ whole genome shotgun (WGS) entry which is preliminary data.</text>
</comment>
<evidence type="ECO:0000256" key="3">
    <source>
        <dbReference type="ARBA" id="ARBA00004763"/>
    </source>
</evidence>
<evidence type="ECO:0000313" key="16">
    <source>
        <dbReference type="Proteomes" id="UP000490800"/>
    </source>
</evidence>
<keyword evidence="16" id="KW-1185">Reference proteome</keyword>
<dbReference type="GO" id="GO:0046872">
    <property type="term" value="F:metal ion binding"/>
    <property type="evidence" value="ECO:0007669"/>
    <property type="project" value="UniProtKB-KW"/>
</dbReference>
<evidence type="ECO:0000256" key="10">
    <source>
        <dbReference type="ARBA" id="ARBA00022909"/>
    </source>
</evidence>
<dbReference type="UniPathway" id="UPA00077">
    <property type="reaction ID" value="UER00156"/>
</dbReference>
<dbReference type="AlphaFoldDB" id="A0A7X3FM09"/>
<comment type="function">
    <text evidence="12 13">Catalyzes the condensation of para-aminobenzoate (pABA) with 6-hydroxymethyl-7,8-dihydropterin diphosphate (DHPt-PP) to form 7,8-dihydropteroate (H2Pte), the immediate precursor of folate derivatives.</text>
</comment>
<keyword evidence="8 13" id="KW-0479">Metal-binding</keyword>
<proteinExistence type="inferred from homology"/>
<dbReference type="OrthoDB" id="9811744at2"/>
<evidence type="ECO:0000256" key="11">
    <source>
        <dbReference type="ARBA" id="ARBA00030193"/>
    </source>
</evidence>
<dbReference type="EMBL" id="RHLK01000019">
    <property type="protein sequence ID" value="MVP02210.1"/>
    <property type="molecule type" value="Genomic_DNA"/>
</dbReference>
<dbReference type="PANTHER" id="PTHR20941:SF1">
    <property type="entry name" value="FOLIC ACID SYNTHESIS PROTEIN FOL1"/>
    <property type="match status" value="1"/>
</dbReference>
<comment type="similarity">
    <text evidence="4 13">Belongs to the DHPS family.</text>
</comment>
<dbReference type="PROSITE" id="PS00792">
    <property type="entry name" value="DHPS_1"/>
    <property type="match status" value="1"/>
</dbReference>
<evidence type="ECO:0000256" key="7">
    <source>
        <dbReference type="ARBA" id="ARBA00022679"/>
    </source>
</evidence>
<dbReference type="EC" id="2.5.1.15" evidence="5 13"/>
<evidence type="ECO:0000256" key="12">
    <source>
        <dbReference type="ARBA" id="ARBA00053449"/>
    </source>
</evidence>
<dbReference type="GO" id="GO:0004156">
    <property type="term" value="F:dihydropteroate synthase activity"/>
    <property type="evidence" value="ECO:0007669"/>
    <property type="project" value="UniProtKB-EC"/>
</dbReference>
<dbReference type="GO" id="GO:0046656">
    <property type="term" value="P:folic acid biosynthetic process"/>
    <property type="evidence" value="ECO:0007669"/>
    <property type="project" value="UniProtKB-KW"/>
</dbReference>
<evidence type="ECO:0000256" key="5">
    <source>
        <dbReference type="ARBA" id="ARBA00012458"/>
    </source>
</evidence>
<evidence type="ECO:0000256" key="1">
    <source>
        <dbReference type="ARBA" id="ARBA00000012"/>
    </source>
</evidence>
<comment type="pathway">
    <text evidence="3 13">Cofactor biosynthesis; tetrahydrofolate biosynthesis; 7,8-dihydrofolate from 2-amino-4-hydroxy-6-hydroxymethyl-7,8-dihydropteridine diphosphate and 4-aminobenzoate: step 1/2.</text>
</comment>
<reference evidence="15 16" key="1">
    <citation type="journal article" date="2019" name="Microorganisms">
        <title>Paenibacillus lutrae sp. nov., A Chitinolytic Species Isolated from A River Otter in Castril Natural Park, Granada, Spain.</title>
        <authorList>
            <person name="Rodriguez M."/>
            <person name="Reina J.C."/>
            <person name="Bejar V."/>
            <person name="Llamas I."/>
        </authorList>
    </citation>
    <scope>NUCLEOTIDE SEQUENCE [LARGE SCALE GENOMIC DNA]</scope>
    <source>
        <strain evidence="15 16">N10</strain>
    </source>
</reference>
<dbReference type="RefSeq" id="WP_157338630.1">
    <property type="nucleotide sequence ID" value="NZ_RHLK01000019.1"/>
</dbReference>
<dbReference type="InterPro" id="IPR045031">
    <property type="entry name" value="DHP_synth-like"/>
</dbReference>
<evidence type="ECO:0000256" key="6">
    <source>
        <dbReference type="ARBA" id="ARBA00016919"/>
    </source>
</evidence>
<evidence type="ECO:0000256" key="13">
    <source>
        <dbReference type="RuleBase" id="RU361205"/>
    </source>
</evidence>
<dbReference type="CDD" id="cd00739">
    <property type="entry name" value="DHPS"/>
    <property type="match status" value="1"/>
</dbReference>
<dbReference type="SUPFAM" id="SSF51717">
    <property type="entry name" value="Dihydropteroate synthetase-like"/>
    <property type="match status" value="1"/>
</dbReference>
<dbReference type="PROSITE" id="PS00793">
    <property type="entry name" value="DHPS_2"/>
    <property type="match status" value="1"/>
</dbReference>
<dbReference type="PANTHER" id="PTHR20941">
    <property type="entry name" value="FOLATE SYNTHESIS PROTEINS"/>
    <property type="match status" value="1"/>
</dbReference>
<organism evidence="15 16">
    <name type="scientific">Paenibacillus lutrae</name>
    <dbReference type="NCBI Taxonomy" id="2078573"/>
    <lineage>
        <taxon>Bacteria</taxon>
        <taxon>Bacillati</taxon>
        <taxon>Bacillota</taxon>
        <taxon>Bacilli</taxon>
        <taxon>Bacillales</taxon>
        <taxon>Paenibacillaceae</taxon>
        <taxon>Paenibacillus</taxon>
    </lineage>
</organism>
<dbReference type="GO" id="GO:0005829">
    <property type="term" value="C:cytosol"/>
    <property type="evidence" value="ECO:0007669"/>
    <property type="project" value="TreeGrafter"/>
</dbReference>
<dbReference type="GO" id="GO:0046654">
    <property type="term" value="P:tetrahydrofolate biosynthetic process"/>
    <property type="evidence" value="ECO:0007669"/>
    <property type="project" value="UniProtKB-UniPathway"/>
</dbReference>
<dbReference type="Pfam" id="PF00809">
    <property type="entry name" value="Pterin_bind"/>
    <property type="match status" value="1"/>
</dbReference>
<dbReference type="PROSITE" id="PS50972">
    <property type="entry name" value="PTERIN_BINDING"/>
    <property type="match status" value="1"/>
</dbReference>
<keyword evidence="10 13" id="KW-0289">Folate biosynthesis</keyword>
<evidence type="ECO:0000256" key="2">
    <source>
        <dbReference type="ARBA" id="ARBA00001946"/>
    </source>
</evidence>
<comment type="cofactor">
    <cofactor evidence="2 13">
        <name>Mg(2+)</name>
        <dbReference type="ChEBI" id="CHEBI:18420"/>
    </cofactor>
</comment>
<evidence type="ECO:0000256" key="4">
    <source>
        <dbReference type="ARBA" id="ARBA00009503"/>
    </source>
</evidence>
<dbReference type="Proteomes" id="UP000490800">
    <property type="component" value="Unassembled WGS sequence"/>
</dbReference>
<protein>
    <recommendedName>
        <fullName evidence="6 13">Dihydropteroate synthase</fullName>
        <shortName evidence="13">DHPS</shortName>
        <ecNumber evidence="5 13">2.5.1.15</ecNumber>
    </recommendedName>
    <alternativeName>
        <fullName evidence="11 13">Dihydropteroate pyrophosphorylase</fullName>
    </alternativeName>
</protein>
<evidence type="ECO:0000313" key="15">
    <source>
        <dbReference type="EMBL" id="MVP02210.1"/>
    </source>
</evidence>
<evidence type="ECO:0000259" key="14">
    <source>
        <dbReference type="PROSITE" id="PS50972"/>
    </source>
</evidence>
<evidence type="ECO:0000256" key="9">
    <source>
        <dbReference type="ARBA" id="ARBA00022842"/>
    </source>
</evidence>
<sequence length="280" mass="30477">MGKINLELGRRTQIMGILNVTPDSFSDGGAYLAQEQAVRHAVQMVEEGADLIDIGGESTRPGHEPVSLEEELQRVVPVIKELVKHIDVPISVDTYKAEVARQAIAAGAHIINDVWGFKADPDMARVAAEACCPVILMHNREEAVYTDFLPDVLQDLRDSVQLALDAGVAPENIMLDPGIGFAKSYEQNLWLMNRLRDIADLGYPVLLGTSRKSMIRTTLGLPPEDVLEGTAATVVLGIAQGCDIVRVHDVRAMKRTAVMTDAIVRKSECEPGFNDIVAAE</sequence>
<name>A0A7X3FM09_9BACL</name>
<dbReference type="InterPro" id="IPR000489">
    <property type="entry name" value="Pterin-binding_dom"/>
</dbReference>
<keyword evidence="7 13" id="KW-0808">Transferase</keyword>
<gene>
    <name evidence="15" type="primary">folP</name>
    <name evidence="15" type="ORF">EDM21_22265</name>
</gene>
<dbReference type="FunFam" id="3.20.20.20:FF:000006">
    <property type="entry name" value="Dihydropteroate synthase"/>
    <property type="match status" value="1"/>
</dbReference>
<dbReference type="InterPro" id="IPR011005">
    <property type="entry name" value="Dihydropteroate_synth-like_sf"/>
</dbReference>